<feature type="transmembrane region" description="Helical" evidence="1">
    <location>
        <begin position="98"/>
        <end position="119"/>
    </location>
</feature>
<accession>A0A412XDS4</accession>
<protein>
    <recommendedName>
        <fullName evidence="4">Transmembrane protein</fullName>
    </recommendedName>
</protein>
<evidence type="ECO:0000256" key="1">
    <source>
        <dbReference type="SAM" id="Phobius"/>
    </source>
</evidence>
<dbReference type="Proteomes" id="UP000285343">
    <property type="component" value="Unassembled WGS sequence"/>
</dbReference>
<evidence type="ECO:0008006" key="4">
    <source>
        <dbReference type="Google" id="ProtNLM"/>
    </source>
</evidence>
<dbReference type="EMBL" id="QRZC01000015">
    <property type="protein sequence ID" value="RGV41389.1"/>
    <property type="molecule type" value="Genomic_DNA"/>
</dbReference>
<keyword evidence="1" id="KW-1133">Transmembrane helix</keyword>
<dbReference type="RefSeq" id="WP_117866241.1">
    <property type="nucleotide sequence ID" value="NZ_QRZC01000015.1"/>
</dbReference>
<name>A0A412XDS4_BACUN</name>
<keyword evidence="1" id="KW-0812">Transmembrane</keyword>
<reference evidence="2 3" key="1">
    <citation type="submission" date="2018-08" db="EMBL/GenBank/DDBJ databases">
        <title>A genome reference for cultivated species of the human gut microbiota.</title>
        <authorList>
            <person name="Zou Y."/>
            <person name="Xue W."/>
            <person name="Luo G."/>
        </authorList>
    </citation>
    <scope>NUCLEOTIDE SEQUENCE [LARGE SCALE GENOMIC DNA]</scope>
    <source>
        <strain evidence="2 3">AF14-42</strain>
    </source>
</reference>
<keyword evidence="1" id="KW-0472">Membrane</keyword>
<organism evidence="2 3">
    <name type="scientific">Bacteroides uniformis</name>
    <dbReference type="NCBI Taxonomy" id="820"/>
    <lineage>
        <taxon>Bacteria</taxon>
        <taxon>Pseudomonadati</taxon>
        <taxon>Bacteroidota</taxon>
        <taxon>Bacteroidia</taxon>
        <taxon>Bacteroidales</taxon>
        <taxon>Bacteroidaceae</taxon>
        <taxon>Bacteroides</taxon>
    </lineage>
</organism>
<proteinExistence type="predicted"/>
<evidence type="ECO:0000313" key="2">
    <source>
        <dbReference type="EMBL" id="RGV41389.1"/>
    </source>
</evidence>
<evidence type="ECO:0000313" key="3">
    <source>
        <dbReference type="Proteomes" id="UP000285343"/>
    </source>
</evidence>
<comment type="caution">
    <text evidence="2">The sequence shown here is derived from an EMBL/GenBank/DDBJ whole genome shotgun (WGS) entry which is preliminary data.</text>
</comment>
<dbReference type="AlphaFoldDB" id="A0A412XDS4"/>
<feature type="transmembrane region" description="Helical" evidence="1">
    <location>
        <begin position="25"/>
        <end position="45"/>
    </location>
</feature>
<sequence length="152" mass="17202">MINLGPYSGKNCPNVRFQPTVLDRILEGMALLVVLVTWGGIYWLYTQKGGSLPSDVWMMGGFSVFCFLLMGIAGYLPVRFINFPVRVTERNVAVQYLLAIRFTRVMNVILTLMFLAAAFKEYCVLGRILFFAPLVLLGLSFAGYYILAFKYK</sequence>
<feature type="transmembrane region" description="Helical" evidence="1">
    <location>
        <begin position="57"/>
        <end position="78"/>
    </location>
</feature>
<feature type="transmembrane region" description="Helical" evidence="1">
    <location>
        <begin position="125"/>
        <end position="147"/>
    </location>
</feature>
<gene>
    <name evidence="2" type="ORF">DWW14_12145</name>
</gene>